<keyword evidence="3" id="KW-0547">Nucleotide-binding</keyword>
<organism evidence="3 4">
    <name type="scientific">Actinocorallia longicatena</name>
    <dbReference type="NCBI Taxonomy" id="111803"/>
    <lineage>
        <taxon>Bacteria</taxon>
        <taxon>Bacillati</taxon>
        <taxon>Actinomycetota</taxon>
        <taxon>Actinomycetes</taxon>
        <taxon>Streptosporangiales</taxon>
        <taxon>Thermomonosporaceae</taxon>
        <taxon>Actinocorallia</taxon>
    </lineage>
</organism>
<dbReference type="InterPro" id="IPR050267">
    <property type="entry name" value="Anti-sigma-factor_SerPK"/>
</dbReference>
<name>A0ABP6Q993_9ACTN</name>
<dbReference type="GO" id="GO:0005524">
    <property type="term" value="F:ATP binding"/>
    <property type="evidence" value="ECO:0007669"/>
    <property type="project" value="UniProtKB-KW"/>
</dbReference>
<keyword evidence="1" id="KW-0418">Kinase</keyword>
<evidence type="ECO:0000313" key="4">
    <source>
        <dbReference type="Proteomes" id="UP001501237"/>
    </source>
</evidence>
<protein>
    <submittedName>
        <fullName evidence="3">ATP-binding protein</fullName>
    </submittedName>
</protein>
<keyword evidence="1" id="KW-0808">Transferase</keyword>
<accession>A0ABP6Q993</accession>
<dbReference type="Gene3D" id="3.30.565.10">
    <property type="entry name" value="Histidine kinase-like ATPase, C-terminal domain"/>
    <property type="match status" value="1"/>
</dbReference>
<gene>
    <name evidence="3" type="ORF">GCM10010468_30810</name>
</gene>
<comment type="caution">
    <text evidence="3">The sequence shown here is derived from an EMBL/GenBank/DDBJ whole genome shotgun (WGS) entry which is preliminary data.</text>
</comment>
<proteinExistence type="predicted"/>
<dbReference type="InterPro" id="IPR003594">
    <property type="entry name" value="HATPase_dom"/>
</dbReference>
<dbReference type="RefSeq" id="WP_344828411.1">
    <property type="nucleotide sequence ID" value="NZ_BAAAUV010000006.1"/>
</dbReference>
<dbReference type="CDD" id="cd16936">
    <property type="entry name" value="HATPase_RsbW-like"/>
    <property type="match status" value="1"/>
</dbReference>
<keyword evidence="4" id="KW-1185">Reference proteome</keyword>
<dbReference type="PANTHER" id="PTHR35526:SF3">
    <property type="entry name" value="ANTI-SIGMA-F FACTOR RSBW"/>
    <property type="match status" value="1"/>
</dbReference>
<feature type="domain" description="Histidine kinase/HSP90-like ATPase" evidence="2">
    <location>
        <begin position="57"/>
        <end position="169"/>
    </location>
</feature>
<dbReference type="InterPro" id="IPR036890">
    <property type="entry name" value="HATPase_C_sf"/>
</dbReference>
<dbReference type="Pfam" id="PF13581">
    <property type="entry name" value="HATPase_c_2"/>
    <property type="match status" value="1"/>
</dbReference>
<keyword evidence="1" id="KW-0723">Serine/threonine-protein kinase</keyword>
<dbReference type="Proteomes" id="UP001501237">
    <property type="component" value="Unassembled WGS sequence"/>
</dbReference>
<sequence length="177" mass="19147">MTLQRAPRVHHRQAASCPEETRWPALLPTLESSHWPTPPATGTTRLARCPLNSDLGSPRVARDFTRGTLDEWSVPDVYCEASVVVSELVTNALRYGLPGRHRLARAPIQLILMQQEKRVLAIVTDPSGEAPSPGEPDDFAENGRGLQVVAAVSEAWGWAPLATGGKAVWASFPLPAA</sequence>
<dbReference type="EMBL" id="BAAAUV010000006">
    <property type="protein sequence ID" value="GAA3211848.1"/>
    <property type="molecule type" value="Genomic_DNA"/>
</dbReference>
<keyword evidence="3" id="KW-0067">ATP-binding</keyword>
<evidence type="ECO:0000313" key="3">
    <source>
        <dbReference type="EMBL" id="GAA3211848.1"/>
    </source>
</evidence>
<evidence type="ECO:0000256" key="1">
    <source>
        <dbReference type="ARBA" id="ARBA00022527"/>
    </source>
</evidence>
<evidence type="ECO:0000259" key="2">
    <source>
        <dbReference type="Pfam" id="PF13581"/>
    </source>
</evidence>
<reference evidence="4" key="1">
    <citation type="journal article" date="2019" name="Int. J. Syst. Evol. Microbiol.">
        <title>The Global Catalogue of Microorganisms (GCM) 10K type strain sequencing project: providing services to taxonomists for standard genome sequencing and annotation.</title>
        <authorList>
            <consortium name="The Broad Institute Genomics Platform"/>
            <consortium name="The Broad Institute Genome Sequencing Center for Infectious Disease"/>
            <person name="Wu L."/>
            <person name="Ma J."/>
        </authorList>
    </citation>
    <scope>NUCLEOTIDE SEQUENCE [LARGE SCALE GENOMIC DNA]</scope>
    <source>
        <strain evidence="4">JCM 9377</strain>
    </source>
</reference>
<dbReference type="PANTHER" id="PTHR35526">
    <property type="entry name" value="ANTI-SIGMA-F FACTOR RSBW-RELATED"/>
    <property type="match status" value="1"/>
</dbReference>
<dbReference type="SUPFAM" id="SSF55874">
    <property type="entry name" value="ATPase domain of HSP90 chaperone/DNA topoisomerase II/histidine kinase"/>
    <property type="match status" value="1"/>
</dbReference>